<gene>
    <name evidence="2" type="ORF">PDIGIT_LOCUS2220</name>
</gene>
<protein>
    <submittedName>
        <fullName evidence="2">Uncharacterized protein</fullName>
    </submittedName>
</protein>
<feature type="region of interest" description="Disordered" evidence="1">
    <location>
        <begin position="389"/>
        <end position="408"/>
    </location>
</feature>
<evidence type="ECO:0000256" key="1">
    <source>
        <dbReference type="SAM" id="MobiDB-lite"/>
    </source>
</evidence>
<comment type="caution">
    <text evidence="2">The sequence shown here is derived from an EMBL/GenBank/DDBJ whole genome shotgun (WGS) entry which is preliminary data.</text>
</comment>
<accession>A0A9W4U5H4</accession>
<name>A0A9W4U5H4_9PLEO</name>
<evidence type="ECO:0000313" key="3">
    <source>
        <dbReference type="Proteomes" id="UP001152607"/>
    </source>
</evidence>
<evidence type="ECO:0000313" key="2">
    <source>
        <dbReference type="EMBL" id="CAI6283890.1"/>
    </source>
</evidence>
<organism evidence="2 3">
    <name type="scientific">Periconia digitata</name>
    <dbReference type="NCBI Taxonomy" id="1303443"/>
    <lineage>
        <taxon>Eukaryota</taxon>
        <taxon>Fungi</taxon>
        <taxon>Dikarya</taxon>
        <taxon>Ascomycota</taxon>
        <taxon>Pezizomycotina</taxon>
        <taxon>Dothideomycetes</taxon>
        <taxon>Pleosporomycetidae</taxon>
        <taxon>Pleosporales</taxon>
        <taxon>Massarineae</taxon>
        <taxon>Periconiaceae</taxon>
        <taxon>Periconia</taxon>
    </lineage>
</organism>
<feature type="region of interest" description="Disordered" evidence="1">
    <location>
        <begin position="1"/>
        <end position="151"/>
    </location>
</feature>
<proteinExistence type="predicted"/>
<dbReference type="EMBL" id="CAOQHR010000001">
    <property type="protein sequence ID" value="CAI6283890.1"/>
    <property type="molecule type" value="Genomic_DNA"/>
</dbReference>
<feature type="compositionally biased region" description="Basic and acidic residues" evidence="1">
    <location>
        <begin position="21"/>
        <end position="31"/>
    </location>
</feature>
<reference evidence="2" key="1">
    <citation type="submission" date="2023-01" db="EMBL/GenBank/DDBJ databases">
        <authorList>
            <person name="Van Ghelder C."/>
            <person name="Rancurel C."/>
        </authorList>
    </citation>
    <scope>NUCLEOTIDE SEQUENCE</scope>
    <source>
        <strain evidence="2">CNCM I-4278</strain>
    </source>
</reference>
<keyword evidence="3" id="KW-1185">Reference proteome</keyword>
<sequence>MATLAPPRRFNVEPIETTVKSSKDRATKTEHVQPPQESAPPSVDTNTKTPRRFAPQLVETTTKSSKHQPHATTERVKKPRKFAPEPIETSTKSSRKKFAEDWDSQTTEKKERPPRTPRKFAPQLVETAQRSRRGGDPARTLAPSDNTEATPINKLAVNTMGLTVPGPPTNTPISDYSHNPLFEEIQRATSPITRRRLVKRLSQHCFRVPDLDAIESSESEGSTPSSPLCTPYFATHCHSYKEYKEPTRVRESADEKVSGYLLALAAKAAEKQLCEQVMAAFPNNDHHEPVDHFVDREDSFLEDSRPSSIPSHRQVNWDVVAMQEHREKMDKAQNGEEARGRCRVAVDKGVSKQTDCTPLDRIKTNAAGGCPKDDELDCMRKGARPPMLGKDIKFPRCASPEPARFDTTQGRDVVQKAMSYLSEQSHQAEKGGESLWCGRGNGKQTSQVLSLWGGSNASSRSQSRQSGLWGGCCASSCTDLTKPPTGILTPRKEKADPPSPCPTPAALVLPPTPPACQTDFAGIDERLAVEATIEEDFGDNFVTQVYNYLSLGYPSMARPFDDELSKISKIPVEELRQDDGLAQSRGYIRLGADGNLADEEITEESCMRWRALRVYIREWAKQEPGMAGDGLLGATGRKGSWGI</sequence>
<dbReference type="AlphaFoldDB" id="A0A9W4U5H4"/>
<dbReference type="OrthoDB" id="4716584at2759"/>
<dbReference type="Proteomes" id="UP001152607">
    <property type="component" value="Unassembled WGS sequence"/>
</dbReference>